<protein>
    <recommendedName>
        <fullName evidence="3">Lysophospholipase L1-like esterase</fullName>
    </recommendedName>
</protein>
<dbReference type="Proteomes" id="UP000295515">
    <property type="component" value="Unassembled WGS sequence"/>
</dbReference>
<gene>
    <name evidence="1" type="ORF">EDD60_103115</name>
</gene>
<dbReference type="InterPro" id="IPR001087">
    <property type="entry name" value="GDSL"/>
</dbReference>
<dbReference type="GO" id="GO:0016788">
    <property type="term" value="F:hydrolase activity, acting on ester bonds"/>
    <property type="evidence" value="ECO:0007669"/>
    <property type="project" value="InterPro"/>
</dbReference>
<dbReference type="Gene3D" id="3.40.50.1110">
    <property type="entry name" value="SGNH hydrolase"/>
    <property type="match status" value="1"/>
</dbReference>
<evidence type="ECO:0000313" key="1">
    <source>
        <dbReference type="EMBL" id="TCW01659.1"/>
    </source>
</evidence>
<proteinExistence type="predicted"/>
<dbReference type="Pfam" id="PF00657">
    <property type="entry name" value="Lipase_GDSL"/>
    <property type="match status" value="1"/>
</dbReference>
<dbReference type="GeneID" id="98914599"/>
<dbReference type="PANTHER" id="PTHR43784">
    <property type="entry name" value="GDSL-LIKE LIPASE/ACYLHYDROLASE, PUTATIVE (AFU_ORTHOLOGUE AFUA_2G00820)-RELATED"/>
    <property type="match status" value="1"/>
</dbReference>
<evidence type="ECO:0000313" key="2">
    <source>
        <dbReference type="Proteomes" id="UP000295515"/>
    </source>
</evidence>
<accession>A0A4R3Z750</accession>
<dbReference type="SUPFAM" id="SSF52266">
    <property type="entry name" value="SGNH hydrolase"/>
    <property type="match status" value="1"/>
</dbReference>
<dbReference type="EMBL" id="SMCQ01000003">
    <property type="protein sequence ID" value="TCW01659.1"/>
    <property type="molecule type" value="Genomic_DNA"/>
</dbReference>
<dbReference type="AlphaFoldDB" id="A0A4R3Z750"/>
<organism evidence="1 2">
    <name type="scientific">Longibaculum muris</name>
    <dbReference type="NCBI Taxonomy" id="1796628"/>
    <lineage>
        <taxon>Bacteria</taxon>
        <taxon>Bacillati</taxon>
        <taxon>Bacillota</taxon>
        <taxon>Erysipelotrichia</taxon>
        <taxon>Erysipelotrichales</taxon>
        <taxon>Coprobacillaceae</taxon>
        <taxon>Longibaculum</taxon>
    </lineage>
</organism>
<dbReference type="RefSeq" id="WP_132226222.1">
    <property type="nucleotide sequence ID" value="NZ_JANKBF010000001.1"/>
</dbReference>
<sequence>MSNNQWTTYWSRAQRGLGLIPTPCLKHQHMTLKAIPQSHMLRLRFAAFYETQPIEITNAYLSDSHNHYRLFFQGQEKVTLKPQDACWSDGIDIHEMDQSELRLDYDIVVSPDYHFVSGFERMDYDVFKEAPQQIYALNSIELQGSLKGCLCVFGDSIVEQGNYTRILQEKAMEKGYSLINLGLSGNRLLRQIECADLQDTDNPEITQVLTQKVYQNISIDKQCFGISGLSRFIKEAKECHRVYQYIIAIGVNDLYQPGTFCALMSELPTLEDMQKGYMSLSEMIQDIPTLWCEITPFINNPHCTKEKEERRQQINLWLNQTMNQTVCFDNLTKEDMNEDGLHPNLLGGKKMAKEIEKCLNI</sequence>
<comment type="caution">
    <text evidence="1">The sequence shown here is derived from an EMBL/GenBank/DDBJ whole genome shotgun (WGS) entry which is preliminary data.</text>
</comment>
<dbReference type="InterPro" id="IPR053140">
    <property type="entry name" value="GDSL_Rv0518-like"/>
</dbReference>
<evidence type="ECO:0008006" key="3">
    <source>
        <dbReference type="Google" id="ProtNLM"/>
    </source>
</evidence>
<reference evidence="1 2" key="1">
    <citation type="submission" date="2019-03" db="EMBL/GenBank/DDBJ databases">
        <title>Genomic Encyclopedia of Type Strains, Phase IV (KMG-IV): sequencing the most valuable type-strain genomes for metagenomic binning, comparative biology and taxonomic classification.</title>
        <authorList>
            <person name="Goeker M."/>
        </authorList>
    </citation>
    <scope>NUCLEOTIDE SEQUENCE [LARGE SCALE GENOMIC DNA]</scope>
    <source>
        <strain evidence="1 2">DSM 29487</strain>
    </source>
</reference>
<name>A0A4R3Z750_9FIRM</name>
<keyword evidence="2" id="KW-1185">Reference proteome</keyword>
<dbReference type="PANTHER" id="PTHR43784:SF2">
    <property type="entry name" value="GDSL-LIKE LIPASE_ACYLHYDROLASE, PUTATIVE (AFU_ORTHOLOGUE AFUA_2G00820)-RELATED"/>
    <property type="match status" value="1"/>
</dbReference>
<dbReference type="InterPro" id="IPR036514">
    <property type="entry name" value="SGNH_hydro_sf"/>
</dbReference>